<protein>
    <submittedName>
        <fullName evidence="2">Uncharacterized protein</fullName>
    </submittedName>
</protein>
<comment type="caution">
    <text evidence="2">The sequence shown here is derived from an EMBL/GenBank/DDBJ whole genome shotgun (WGS) entry which is preliminary data.</text>
</comment>
<feature type="compositionally biased region" description="Low complexity" evidence="1">
    <location>
        <begin position="20"/>
        <end position="30"/>
    </location>
</feature>
<sequence length="154" mass="17171">MATNNKNKLENTFASKRSKSSSAESARRVSIPTKGAEAFFDTADNTAKQVEAENTDDQKVEPKPTPEIAPKKQTKTTAASSKKKKTAAAKTKSAPAEEKKEGGELIKTSIYIEEENFLDLEELQLKLKRKEKRRVTKNELFNKAIGLLIKHYSD</sequence>
<dbReference type="Proteomes" id="UP000729733">
    <property type="component" value="Unassembled WGS sequence"/>
</dbReference>
<dbReference type="EMBL" id="JADWDC010000034">
    <property type="protein sequence ID" value="MCC0178033.1"/>
    <property type="molecule type" value="Genomic_DNA"/>
</dbReference>
<feature type="compositionally biased region" description="Polar residues" evidence="1">
    <location>
        <begin position="1"/>
        <end position="13"/>
    </location>
</feature>
<evidence type="ECO:0000313" key="2">
    <source>
        <dbReference type="EMBL" id="MCC0178033.1"/>
    </source>
</evidence>
<proteinExistence type="predicted"/>
<dbReference type="RefSeq" id="WP_229641099.1">
    <property type="nucleotide sequence ID" value="NZ_JADWDC010000034.1"/>
</dbReference>
<organism evidence="2 3">
    <name type="scientific">Waterburya agarophytonicola KI4</name>
    <dbReference type="NCBI Taxonomy" id="2874699"/>
    <lineage>
        <taxon>Bacteria</taxon>
        <taxon>Bacillati</taxon>
        <taxon>Cyanobacteriota</taxon>
        <taxon>Cyanophyceae</taxon>
        <taxon>Pleurocapsales</taxon>
        <taxon>Hyellaceae</taxon>
        <taxon>Waterburya</taxon>
        <taxon>Waterburya agarophytonicola</taxon>
    </lineage>
</organism>
<evidence type="ECO:0000313" key="3">
    <source>
        <dbReference type="Proteomes" id="UP000729733"/>
    </source>
</evidence>
<dbReference type="AlphaFoldDB" id="A0A964FI42"/>
<accession>A0A964FI42</accession>
<keyword evidence="3" id="KW-1185">Reference proteome</keyword>
<evidence type="ECO:0000256" key="1">
    <source>
        <dbReference type="SAM" id="MobiDB-lite"/>
    </source>
</evidence>
<gene>
    <name evidence="2" type="ORF">I4641_13695</name>
</gene>
<feature type="region of interest" description="Disordered" evidence="1">
    <location>
        <begin position="1"/>
        <end position="101"/>
    </location>
</feature>
<name>A0A964FI42_9CYAN</name>
<reference evidence="2" key="1">
    <citation type="journal article" date="2021" name="Antonie Van Leeuwenhoek">
        <title>Draft genome and description of Waterburya agarophytonicola gen. nov. sp. nov. (Pleurocapsales, Cyanobacteria): a seaweed symbiont.</title>
        <authorList>
            <person name="Bonthond G."/>
            <person name="Shalygin S."/>
            <person name="Bayer T."/>
            <person name="Weinberger F."/>
        </authorList>
    </citation>
    <scope>NUCLEOTIDE SEQUENCE</scope>
    <source>
        <strain evidence="2">KI4</strain>
    </source>
</reference>